<gene>
    <name evidence="1" type="ORF">CK203_079053</name>
</gene>
<accession>A0A438BYT7</accession>
<name>A0A438BYT7_VITVI</name>
<evidence type="ECO:0000313" key="2">
    <source>
        <dbReference type="Proteomes" id="UP000288805"/>
    </source>
</evidence>
<evidence type="ECO:0000313" key="1">
    <source>
        <dbReference type="EMBL" id="RVW16108.1"/>
    </source>
</evidence>
<dbReference type="AlphaFoldDB" id="A0A438BYT7"/>
<reference evidence="1 2" key="1">
    <citation type="journal article" date="2018" name="PLoS Genet.">
        <title>Population sequencing reveals clonal diversity and ancestral inbreeding in the grapevine cultivar Chardonnay.</title>
        <authorList>
            <person name="Roach M.J."/>
            <person name="Johnson D.L."/>
            <person name="Bohlmann J."/>
            <person name="van Vuuren H.J."/>
            <person name="Jones S.J."/>
            <person name="Pretorius I.S."/>
            <person name="Schmidt S.A."/>
            <person name="Borneman A.R."/>
        </authorList>
    </citation>
    <scope>NUCLEOTIDE SEQUENCE [LARGE SCALE GENOMIC DNA]</scope>
    <source>
        <strain evidence="2">cv. Chardonnay</strain>
        <tissue evidence="1">Leaf</tissue>
    </source>
</reference>
<sequence length="116" mass="12928">MGGLTIPCKENPFSLQTYVVESGGVQRLGHQRKRLWSLFRGLRGQKTGSGGVQQVGSHGRDILEAKVKRIVVERRKLTEETEIKEGVVNMFQYILSVKGDWRPSISGLPFSSLDSV</sequence>
<proteinExistence type="predicted"/>
<protein>
    <submittedName>
        <fullName evidence="1">Uncharacterized protein</fullName>
    </submittedName>
</protein>
<comment type="caution">
    <text evidence="1">The sequence shown here is derived from an EMBL/GenBank/DDBJ whole genome shotgun (WGS) entry which is preliminary data.</text>
</comment>
<dbReference type="EMBL" id="QGNW01002591">
    <property type="protein sequence ID" value="RVW16108.1"/>
    <property type="molecule type" value="Genomic_DNA"/>
</dbReference>
<organism evidence="1 2">
    <name type="scientific">Vitis vinifera</name>
    <name type="common">Grape</name>
    <dbReference type="NCBI Taxonomy" id="29760"/>
    <lineage>
        <taxon>Eukaryota</taxon>
        <taxon>Viridiplantae</taxon>
        <taxon>Streptophyta</taxon>
        <taxon>Embryophyta</taxon>
        <taxon>Tracheophyta</taxon>
        <taxon>Spermatophyta</taxon>
        <taxon>Magnoliopsida</taxon>
        <taxon>eudicotyledons</taxon>
        <taxon>Gunneridae</taxon>
        <taxon>Pentapetalae</taxon>
        <taxon>rosids</taxon>
        <taxon>Vitales</taxon>
        <taxon>Vitaceae</taxon>
        <taxon>Viteae</taxon>
        <taxon>Vitis</taxon>
    </lineage>
</organism>
<dbReference type="Proteomes" id="UP000288805">
    <property type="component" value="Unassembled WGS sequence"/>
</dbReference>